<dbReference type="PANTHER" id="PTHR19328">
    <property type="entry name" value="HEDGEHOG-INTERACTING PROTEIN"/>
    <property type="match status" value="1"/>
</dbReference>
<dbReference type="InterPro" id="IPR012938">
    <property type="entry name" value="Glc/Sorbosone_DH"/>
</dbReference>
<gene>
    <name evidence="3" type="ORF">ACFSXZ_13415</name>
</gene>
<dbReference type="Gene3D" id="2.60.40.10">
    <property type="entry name" value="Immunoglobulins"/>
    <property type="match status" value="1"/>
</dbReference>
<dbReference type="SUPFAM" id="SSF49299">
    <property type="entry name" value="PKD domain"/>
    <property type="match status" value="1"/>
</dbReference>
<protein>
    <submittedName>
        <fullName evidence="3">PQQ-dependent sugar dehydrogenase</fullName>
    </submittedName>
</protein>
<dbReference type="Pfam" id="PF07995">
    <property type="entry name" value="GSDH"/>
    <property type="match status" value="1"/>
</dbReference>
<dbReference type="InterPro" id="IPR013207">
    <property type="entry name" value="LGFP"/>
</dbReference>
<dbReference type="SMART" id="SM00089">
    <property type="entry name" value="PKD"/>
    <property type="match status" value="1"/>
</dbReference>
<dbReference type="InterPro" id="IPR035986">
    <property type="entry name" value="PKD_dom_sf"/>
</dbReference>
<evidence type="ECO:0000313" key="3">
    <source>
        <dbReference type="EMBL" id="MFD2417322.1"/>
    </source>
</evidence>
<dbReference type="Proteomes" id="UP001597417">
    <property type="component" value="Unassembled WGS sequence"/>
</dbReference>
<comment type="caution">
    <text evidence="3">The sequence shown here is derived from an EMBL/GenBank/DDBJ whole genome shotgun (WGS) entry which is preliminary data.</text>
</comment>
<proteinExistence type="predicted"/>
<dbReference type="RefSeq" id="WP_378264984.1">
    <property type="nucleotide sequence ID" value="NZ_JBHUKR010000007.1"/>
</dbReference>
<dbReference type="PANTHER" id="PTHR19328:SF13">
    <property type="entry name" value="HIPL1 PROTEIN"/>
    <property type="match status" value="1"/>
</dbReference>
<sequence>MSPRRGMPAFAGVLVMLFALVVATAPPASAALANGFVLRDRPSGQAAWDLTDFAYLPGDGGILTTGKSGKLAWVAPDEGTRTLATLPVVTTGDLGLIGIAAAPDYATSHHIYLTRSISTSSGFSFRLARWTVTGSPAPTGITDEQVLFDLPGTTGVHGLTTVLAADDGTLWVSMGDDSDFAHTPDPRAFRAQDLDSMDGKIMHLTADGAGVPGNPYYDPANPSSARSRVFASGFRSPFRLSLDPASGLPIVGDVGWETWEELDIVQPGRNYAWPCWEGNHPSPGYADFAQCAGVPNTPPLWDYHHGSDPDQGNSITGGIVYTGTSYPSQYRGSYFFGDYVSNQLWTVRYDSTGALTQPPENPPLGTGIGGPVKFAAAPNGDIVYADLPTATLHRLTYPQGNSAPVAKLTTATDPATRTVTFDGSGSTDYDADPMTYTWDFGDGTTGTGKTATHTYAPGTDRFTATLTVTDPAGATGTAQAVVAPSNHSPTLTLTTPGDVRFAVGEPVSLTATATDAEDGSLPVTWTSVALHCPEETTCHAHPGSGATGGSFTLPFTDHPDSRMLLTATATDSAGVSTSQTYVAWPRQHRLTLASNLPASLTILNQTGNSGLITEGQSVDVTAATLAADGASRFTAWADGTTSATRAVTMGGSDITLTANYATPIEQRYDGDAGLRQALGAPTAPEVFDSGVRYREYENGRLYWSSATGVHEVHGSILAKYLELGGHTRFGPPTTDESGTPDGVGRFNHFIGTPGTMAASVYFTPSTGARAVWGAIHAKWEELGWETGPMGYPTTDELITPDGVGHYNHFDKAASIYWTPATGAHGIWGAIRQRWSDTGWEAGPTGYPTTDELITPDGVGHYNHFDKAASIYWTPGTGAQEVYGAIRQRWSALGWETSYLGYPTSGEFSFDGGRRNNFQFGYIQWYPNGTVIDRRW</sequence>
<keyword evidence="4" id="KW-1185">Reference proteome</keyword>
<dbReference type="SUPFAM" id="SSF50952">
    <property type="entry name" value="Soluble quinoprotein glucose dehydrogenase"/>
    <property type="match status" value="1"/>
</dbReference>
<accession>A0ABW5FU67</accession>
<organism evidence="3 4">
    <name type="scientific">Amycolatopsis pigmentata</name>
    <dbReference type="NCBI Taxonomy" id="450801"/>
    <lineage>
        <taxon>Bacteria</taxon>
        <taxon>Bacillati</taxon>
        <taxon>Actinomycetota</taxon>
        <taxon>Actinomycetes</taxon>
        <taxon>Pseudonocardiales</taxon>
        <taxon>Pseudonocardiaceae</taxon>
        <taxon>Amycolatopsis</taxon>
    </lineage>
</organism>
<dbReference type="InterPro" id="IPR013783">
    <property type="entry name" value="Ig-like_fold"/>
</dbReference>
<keyword evidence="1" id="KW-0732">Signal</keyword>
<feature type="chain" id="PRO_5046873476" evidence="1">
    <location>
        <begin position="31"/>
        <end position="935"/>
    </location>
</feature>
<dbReference type="EMBL" id="JBHUKR010000007">
    <property type="protein sequence ID" value="MFD2417322.1"/>
    <property type="molecule type" value="Genomic_DNA"/>
</dbReference>
<evidence type="ECO:0000256" key="1">
    <source>
        <dbReference type="SAM" id="SignalP"/>
    </source>
</evidence>
<dbReference type="InterPro" id="IPR000601">
    <property type="entry name" value="PKD_dom"/>
</dbReference>
<name>A0ABW5FU67_9PSEU</name>
<evidence type="ECO:0000259" key="2">
    <source>
        <dbReference type="PROSITE" id="PS50093"/>
    </source>
</evidence>
<dbReference type="InterPro" id="IPR011042">
    <property type="entry name" value="6-blade_b-propeller_TolB-like"/>
</dbReference>
<dbReference type="Pfam" id="PF08310">
    <property type="entry name" value="LGFP"/>
    <property type="match status" value="4"/>
</dbReference>
<evidence type="ECO:0000313" key="4">
    <source>
        <dbReference type="Proteomes" id="UP001597417"/>
    </source>
</evidence>
<feature type="signal peptide" evidence="1">
    <location>
        <begin position="1"/>
        <end position="30"/>
    </location>
</feature>
<dbReference type="InterPro" id="IPR022409">
    <property type="entry name" value="PKD/Chitinase_dom"/>
</dbReference>
<dbReference type="Gene3D" id="2.120.10.30">
    <property type="entry name" value="TolB, C-terminal domain"/>
    <property type="match status" value="1"/>
</dbReference>
<dbReference type="Pfam" id="PF18911">
    <property type="entry name" value="PKD_4"/>
    <property type="match status" value="1"/>
</dbReference>
<dbReference type="InterPro" id="IPR011041">
    <property type="entry name" value="Quinoprot_gluc/sorb_DH_b-prop"/>
</dbReference>
<feature type="domain" description="PKD" evidence="2">
    <location>
        <begin position="432"/>
        <end position="482"/>
    </location>
</feature>
<reference evidence="4" key="1">
    <citation type="journal article" date="2019" name="Int. J. Syst. Evol. Microbiol.">
        <title>The Global Catalogue of Microorganisms (GCM) 10K type strain sequencing project: providing services to taxonomists for standard genome sequencing and annotation.</title>
        <authorList>
            <consortium name="The Broad Institute Genomics Platform"/>
            <consortium name="The Broad Institute Genome Sequencing Center for Infectious Disease"/>
            <person name="Wu L."/>
            <person name="Ma J."/>
        </authorList>
    </citation>
    <scope>NUCLEOTIDE SEQUENCE [LARGE SCALE GENOMIC DNA]</scope>
    <source>
        <strain evidence="4">CGMCC 4.7645</strain>
    </source>
</reference>
<dbReference type="PROSITE" id="PS50093">
    <property type="entry name" value="PKD"/>
    <property type="match status" value="1"/>
</dbReference>